<comment type="catalytic activity">
    <reaction evidence="1">
        <text>Hydrolysis of terminal non-reducing N-acetyl-D-hexosamine residues in N-acetyl-beta-D-hexosaminides.</text>
        <dbReference type="EC" id="3.2.1.52"/>
    </reaction>
</comment>
<dbReference type="Gene3D" id="3.20.20.300">
    <property type="entry name" value="Glycoside hydrolase, family 3, N-terminal domain"/>
    <property type="match status" value="1"/>
</dbReference>
<dbReference type="AlphaFoldDB" id="A0A1M7F854"/>
<name>A0A1M7F854_9BRAD</name>
<dbReference type="GO" id="GO:0005975">
    <property type="term" value="P:carbohydrate metabolic process"/>
    <property type="evidence" value="ECO:0007669"/>
    <property type="project" value="InterPro"/>
</dbReference>
<evidence type="ECO:0000313" key="7">
    <source>
        <dbReference type="EMBL" id="SHL99857.1"/>
    </source>
</evidence>
<dbReference type="NCBIfam" id="NF003740">
    <property type="entry name" value="PRK05337.1"/>
    <property type="match status" value="1"/>
</dbReference>
<reference evidence="7 8" key="1">
    <citation type="submission" date="2016-11" db="EMBL/GenBank/DDBJ databases">
        <authorList>
            <person name="Jaros S."/>
            <person name="Januszkiewicz K."/>
            <person name="Wedrychowicz H."/>
        </authorList>
    </citation>
    <scope>NUCLEOTIDE SEQUENCE [LARGE SCALE GENOMIC DNA]</scope>
    <source>
        <strain evidence="7 8">GAS499</strain>
    </source>
</reference>
<protein>
    <recommendedName>
        <fullName evidence="3">beta-N-acetylhexosaminidase</fullName>
        <ecNumber evidence="3">3.2.1.52</ecNumber>
    </recommendedName>
</protein>
<organism evidence="7 8">
    <name type="scientific">Bradyrhizobium lablabi</name>
    <dbReference type="NCBI Taxonomy" id="722472"/>
    <lineage>
        <taxon>Bacteria</taxon>
        <taxon>Pseudomonadati</taxon>
        <taxon>Pseudomonadota</taxon>
        <taxon>Alphaproteobacteria</taxon>
        <taxon>Hyphomicrobiales</taxon>
        <taxon>Nitrobacteraceae</taxon>
        <taxon>Bradyrhizobium</taxon>
    </lineage>
</organism>
<dbReference type="SUPFAM" id="SSF51445">
    <property type="entry name" value="(Trans)glycosidases"/>
    <property type="match status" value="1"/>
</dbReference>
<dbReference type="EC" id="3.2.1.52" evidence="3"/>
<dbReference type="InterPro" id="IPR001764">
    <property type="entry name" value="Glyco_hydro_3_N"/>
</dbReference>
<evidence type="ECO:0000259" key="6">
    <source>
        <dbReference type="Pfam" id="PF00933"/>
    </source>
</evidence>
<evidence type="ECO:0000256" key="2">
    <source>
        <dbReference type="ARBA" id="ARBA00005336"/>
    </source>
</evidence>
<accession>A0A1M7F854</accession>
<keyword evidence="5" id="KW-0326">Glycosidase</keyword>
<comment type="similarity">
    <text evidence="2">Belongs to the glycosyl hydrolase 3 family.</text>
</comment>
<dbReference type="InterPro" id="IPR017853">
    <property type="entry name" value="GH"/>
</dbReference>
<feature type="domain" description="Glycoside hydrolase family 3 N-terminal" evidence="6">
    <location>
        <begin position="23"/>
        <end position="300"/>
    </location>
</feature>
<evidence type="ECO:0000256" key="4">
    <source>
        <dbReference type="ARBA" id="ARBA00022801"/>
    </source>
</evidence>
<dbReference type="PANTHER" id="PTHR30480:SF13">
    <property type="entry name" value="BETA-HEXOSAMINIDASE"/>
    <property type="match status" value="1"/>
</dbReference>
<sequence length="349" mass="37180">MRGLIGRMSTRAFITGVSGPALRADERDFLRAQLPWGFILFKRNIETPRQVTALIRELRDSVGEPEAPVLIDQEGGRVQRLGPPHWPVYPPGAAFGVLYDIDPALGLSAARLSARLIAADLADLGLTVDCLPLADVPVAGADAVIGNRAYGTEPKKVAAIARAVTEGLEQGGILPVLKHIPGHGRATADTHFRLPQVDTPKMELELTDFAAFQPLADLPMAMTAHVVFSALDPAHPATTSATIINQVIRGVIGFQGLLMSDDVSMNALSGSIAERTRAIFSAGCDMVLHCNGKLDEMREVAAETPELAGLALDRARRALASRKRAQAFDRGAARAELDVLLERAGTIGA</sequence>
<dbReference type="FunFam" id="3.20.20.300:FF:000026">
    <property type="entry name" value="Glycosyl hydrolase"/>
    <property type="match status" value="1"/>
</dbReference>
<dbReference type="GO" id="GO:0004563">
    <property type="term" value="F:beta-N-acetylhexosaminidase activity"/>
    <property type="evidence" value="ECO:0007669"/>
    <property type="project" value="UniProtKB-EC"/>
</dbReference>
<dbReference type="Proteomes" id="UP000189935">
    <property type="component" value="Chromosome I"/>
</dbReference>
<dbReference type="GO" id="GO:0009254">
    <property type="term" value="P:peptidoglycan turnover"/>
    <property type="evidence" value="ECO:0007669"/>
    <property type="project" value="TreeGrafter"/>
</dbReference>
<dbReference type="PANTHER" id="PTHR30480">
    <property type="entry name" value="BETA-HEXOSAMINIDASE-RELATED"/>
    <property type="match status" value="1"/>
</dbReference>
<dbReference type="InterPro" id="IPR050226">
    <property type="entry name" value="NagZ_Beta-hexosaminidase"/>
</dbReference>
<evidence type="ECO:0000256" key="5">
    <source>
        <dbReference type="ARBA" id="ARBA00023295"/>
    </source>
</evidence>
<dbReference type="EMBL" id="LT670844">
    <property type="protein sequence ID" value="SHL99857.1"/>
    <property type="molecule type" value="Genomic_DNA"/>
</dbReference>
<evidence type="ECO:0000256" key="1">
    <source>
        <dbReference type="ARBA" id="ARBA00001231"/>
    </source>
</evidence>
<gene>
    <name evidence="7" type="ORF">SAMN05444159_7408</name>
</gene>
<dbReference type="InterPro" id="IPR036962">
    <property type="entry name" value="Glyco_hydro_3_N_sf"/>
</dbReference>
<dbReference type="Pfam" id="PF00933">
    <property type="entry name" value="Glyco_hydro_3"/>
    <property type="match status" value="1"/>
</dbReference>
<evidence type="ECO:0000256" key="3">
    <source>
        <dbReference type="ARBA" id="ARBA00012663"/>
    </source>
</evidence>
<proteinExistence type="inferred from homology"/>
<evidence type="ECO:0000313" key="8">
    <source>
        <dbReference type="Proteomes" id="UP000189935"/>
    </source>
</evidence>
<keyword evidence="4" id="KW-0378">Hydrolase</keyword>